<evidence type="ECO:0000259" key="8">
    <source>
        <dbReference type="PROSITE" id="PS50850"/>
    </source>
</evidence>
<dbReference type="InterPro" id="IPR036259">
    <property type="entry name" value="MFS_trans_sf"/>
</dbReference>
<dbReference type="Gene3D" id="1.20.1250.20">
    <property type="entry name" value="MFS general substrate transporter like domains"/>
    <property type="match status" value="1"/>
</dbReference>
<evidence type="ECO:0000256" key="1">
    <source>
        <dbReference type="ARBA" id="ARBA00004127"/>
    </source>
</evidence>
<feature type="transmembrane region" description="Helical" evidence="7">
    <location>
        <begin position="78"/>
        <end position="96"/>
    </location>
</feature>
<feature type="transmembrane region" description="Helical" evidence="7">
    <location>
        <begin position="285"/>
        <end position="303"/>
    </location>
</feature>
<comment type="caution">
    <text evidence="9">The sequence shown here is derived from an EMBL/GenBank/DDBJ whole genome shotgun (WGS) entry which is preliminary data.</text>
</comment>
<keyword evidence="6 7" id="KW-0472">Membrane</keyword>
<name>A0ABU2CDS4_9BURK</name>
<comment type="subcellular location">
    <subcellularLocation>
        <location evidence="1">Endomembrane system</location>
        <topology evidence="1">Multi-pass membrane protein</topology>
    </subcellularLocation>
</comment>
<gene>
    <name evidence="9" type="ORF">J2X19_004162</name>
</gene>
<dbReference type="SUPFAM" id="SSF103473">
    <property type="entry name" value="MFS general substrate transporter"/>
    <property type="match status" value="1"/>
</dbReference>
<sequence length="405" mass="43911">MKLKDFIARIPYLAWVVIYTALCAGVFAAILGAVTPELREELDNYQQLGVLMMVWSAGGVLGALQGGRMAQRYAPRPLFLSYTATALLAISLIVLSPNFGTLLAGFFLVALCETALFTLAHSILANISPQAELRARMLSMVDLAFSLGNLVAPMAVIGVQQFSSSWRMPYAVYLLPLLTVLVAFWPRRHFVNLAPVHHTEAGGPSMGYVQLLRRPVVFWAVLGGVLSGFLEWGQNFWYVSFGINAQRLSPNAARIGLEFFVAGMIAARLWQAFWHSRWPLRQKLWRLNLLALAGMAMNVALAGQGGWMVAGLGNFLFGVGVGVVFPVLLAIMIDDMPAQASKLSALLMIGYSVGSQLAGVVVGSLSDLVGLHWAYASMLLVVLAFTGVVWRIVGFAAPAQLQPQA</sequence>
<organism evidence="9 10">
    <name type="scientific">Rhodoferax ferrireducens</name>
    <dbReference type="NCBI Taxonomy" id="192843"/>
    <lineage>
        <taxon>Bacteria</taxon>
        <taxon>Pseudomonadati</taxon>
        <taxon>Pseudomonadota</taxon>
        <taxon>Betaproteobacteria</taxon>
        <taxon>Burkholderiales</taxon>
        <taxon>Comamonadaceae</taxon>
        <taxon>Rhodoferax</taxon>
    </lineage>
</organism>
<keyword evidence="10" id="KW-1185">Reference proteome</keyword>
<dbReference type="Proteomes" id="UP001180487">
    <property type="component" value="Unassembled WGS sequence"/>
</dbReference>
<keyword evidence="3" id="KW-0813">Transport</keyword>
<feature type="transmembrane region" description="Helical" evidence="7">
    <location>
        <begin position="315"/>
        <end position="333"/>
    </location>
</feature>
<evidence type="ECO:0000256" key="2">
    <source>
        <dbReference type="ARBA" id="ARBA00008335"/>
    </source>
</evidence>
<dbReference type="Pfam" id="PF07690">
    <property type="entry name" value="MFS_1"/>
    <property type="match status" value="1"/>
</dbReference>
<feature type="transmembrane region" description="Helical" evidence="7">
    <location>
        <begin position="168"/>
        <end position="185"/>
    </location>
</feature>
<dbReference type="PANTHER" id="PTHR23514">
    <property type="entry name" value="BYPASS OF STOP CODON PROTEIN 6"/>
    <property type="match status" value="1"/>
</dbReference>
<feature type="transmembrane region" description="Helical" evidence="7">
    <location>
        <begin position="137"/>
        <end position="162"/>
    </location>
</feature>
<keyword evidence="4 7" id="KW-0812">Transmembrane</keyword>
<feature type="transmembrane region" description="Helical" evidence="7">
    <location>
        <begin position="216"/>
        <end position="233"/>
    </location>
</feature>
<protein>
    <submittedName>
        <fullName evidence="9">MFS family permease</fullName>
    </submittedName>
</protein>
<proteinExistence type="inferred from homology"/>
<keyword evidence="5 7" id="KW-1133">Transmembrane helix</keyword>
<dbReference type="InterPro" id="IPR011701">
    <property type="entry name" value="MFS"/>
</dbReference>
<evidence type="ECO:0000256" key="5">
    <source>
        <dbReference type="ARBA" id="ARBA00022989"/>
    </source>
</evidence>
<evidence type="ECO:0000256" key="4">
    <source>
        <dbReference type="ARBA" id="ARBA00022692"/>
    </source>
</evidence>
<dbReference type="PANTHER" id="PTHR23514:SF3">
    <property type="entry name" value="BYPASS OF STOP CODON PROTEIN 6"/>
    <property type="match status" value="1"/>
</dbReference>
<accession>A0ABU2CDS4</accession>
<reference evidence="9 10" key="1">
    <citation type="submission" date="2023-07" db="EMBL/GenBank/DDBJ databases">
        <title>Sorghum-associated microbial communities from plants grown in Nebraska, USA.</title>
        <authorList>
            <person name="Schachtman D."/>
        </authorList>
    </citation>
    <scope>NUCLEOTIDE SEQUENCE [LARGE SCALE GENOMIC DNA]</scope>
    <source>
        <strain evidence="9 10">BE313</strain>
    </source>
</reference>
<evidence type="ECO:0000256" key="3">
    <source>
        <dbReference type="ARBA" id="ARBA00022448"/>
    </source>
</evidence>
<evidence type="ECO:0000313" key="9">
    <source>
        <dbReference type="EMBL" id="MDR7379468.1"/>
    </source>
</evidence>
<dbReference type="EMBL" id="JAVDXT010000004">
    <property type="protein sequence ID" value="MDR7379468.1"/>
    <property type="molecule type" value="Genomic_DNA"/>
</dbReference>
<evidence type="ECO:0000256" key="7">
    <source>
        <dbReference type="SAM" id="Phobius"/>
    </source>
</evidence>
<feature type="transmembrane region" description="Helical" evidence="7">
    <location>
        <begin position="102"/>
        <end position="125"/>
    </location>
</feature>
<feature type="transmembrane region" description="Helical" evidence="7">
    <location>
        <begin position="372"/>
        <end position="393"/>
    </location>
</feature>
<comment type="similarity">
    <text evidence="2">Belongs to the major facilitator superfamily.</text>
</comment>
<feature type="transmembrane region" description="Helical" evidence="7">
    <location>
        <begin position="45"/>
        <end position="66"/>
    </location>
</feature>
<dbReference type="InterPro" id="IPR051788">
    <property type="entry name" value="MFS_Transporter"/>
</dbReference>
<feature type="domain" description="Major facilitator superfamily (MFS) profile" evidence="8">
    <location>
        <begin position="13"/>
        <end position="402"/>
    </location>
</feature>
<feature type="transmembrane region" description="Helical" evidence="7">
    <location>
        <begin position="12"/>
        <end position="33"/>
    </location>
</feature>
<evidence type="ECO:0000313" key="10">
    <source>
        <dbReference type="Proteomes" id="UP001180487"/>
    </source>
</evidence>
<feature type="transmembrane region" description="Helical" evidence="7">
    <location>
        <begin position="345"/>
        <end position="366"/>
    </location>
</feature>
<feature type="transmembrane region" description="Helical" evidence="7">
    <location>
        <begin position="253"/>
        <end position="273"/>
    </location>
</feature>
<dbReference type="PROSITE" id="PS50850">
    <property type="entry name" value="MFS"/>
    <property type="match status" value="1"/>
</dbReference>
<dbReference type="RefSeq" id="WP_310376126.1">
    <property type="nucleotide sequence ID" value="NZ_JAVDXT010000004.1"/>
</dbReference>
<dbReference type="InterPro" id="IPR020846">
    <property type="entry name" value="MFS_dom"/>
</dbReference>
<evidence type="ECO:0000256" key="6">
    <source>
        <dbReference type="ARBA" id="ARBA00023136"/>
    </source>
</evidence>